<evidence type="ECO:0000313" key="1">
    <source>
        <dbReference type="EMBL" id="KAL0934446.1"/>
    </source>
</evidence>
<proteinExistence type="predicted"/>
<accession>A0ACC3YSK1</accession>
<evidence type="ECO:0000313" key="2">
    <source>
        <dbReference type="Proteomes" id="UP000805649"/>
    </source>
</evidence>
<dbReference type="EMBL" id="VUJX02000007">
    <property type="protein sequence ID" value="KAL0934446.1"/>
    <property type="molecule type" value="Genomic_DNA"/>
</dbReference>
<sequence length="308" mass="31842">MPTVTETSQIGFSNIGPLTTVFTPPAACATAAPDLWLAMSDEEMTSRVRPFFKKECEPKLLDECYASGLVDGAAYSSAVSVGYPGLGVIGYFSPASACPHAHTTVGVASKGEDGKVSSSGIFVPPVVTEGSQSDLWLQNPPLNVMMEVLDKNETAIICCPQDYTVGFNGGCFSRVADSVYGEKTACNRVRDGGYTRVTATFTYNDTVVTGVVVSVVATSQAIITRTSTLTDSYISESFYAVASQPAYTLIHGGAVQETTGTSGTAAPTQTGASGANGFWMTTSGGGVGVLATVWAFAALAGVALVLPL</sequence>
<organism evidence="1 2">
    <name type="scientific">Colletotrichum truncatum</name>
    <name type="common">Anthracnose fungus</name>
    <name type="synonym">Colletotrichum capsici</name>
    <dbReference type="NCBI Taxonomy" id="5467"/>
    <lineage>
        <taxon>Eukaryota</taxon>
        <taxon>Fungi</taxon>
        <taxon>Dikarya</taxon>
        <taxon>Ascomycota</taxon>
        <taxon>Pezizomycotina</taxon>
        <taxon>Sordariomycetes</taxon>
        <taxon>Hypocreomycetidae</taxon>
        <taxon>Glomerellales</taxon>
        <taxon>Glomerellaceae</taxon>
        <taxon>Colletotrichum</taxon>
        <taxon>Colletotrichum truncatum species complex</taxon>
    </lineage>
</organism>
<dbReference type="Proteomes" id="UP000805649">
    <property type="component" value="Unassembled WGS sequence"/>
</dbReference>
<keyword evidence="2" id="KW-1185">Reference proteome</keyword>
<name>A0ACC3YSK1_COLTU</name>
<protein>
    <submittedName>
        <fullName evidence="1">Uncharacterized protein</fullName>
    </submittedName>
</protein>
<gene>
    <name evidence="1" type="ORF">CTRU02_211245</name>
</gene>
<reference evidence="1 2" key="1">
    <citation type="journal article" date="2020" name="Phytopathology">
        <title>Genome Sequence Resources of Colletotrichum truncatum, C. plurivorum, C. musicola, and C. sojae: Four Species Pathogenic to Soybean (Glycine max).</title>
        <authorList>
            <person name="Rogerio F."/>
            <person name="Boufleur T.R."/>
            <person name="Ciampi-Guillardi M."/>
            <person name="Sukno S.A."/>
            <person name="Thon M.R."/>
            <person name="Massola Junior N.S."/>
            <person name="Baroncelli R."/>
        </authorList>
    </citation>
    <scope>NUCLEOTIDE SEQUENCE [LARGE SCALE GENOMIC DNA]</scope>
    <source>
        <strain evidence="1 2">CMES1059</strain>
    </source>
</reference>
<comment type="caution">
    <text evidence="1">The sequence shown here is derived from an EMBL/GenBank/DDBJ whole genome shotgun (WGS) entry which is preliminary data.</text>
</comment>